<dbReference type="InterPro" id="IPR003599">
    <property type="entry name" value="Ig_sub"/>
</dbReference>
<dbReference type="PROSITE" id="PS50835">
    <property type="entry name" value="IG_LIKE"/>
    <property type="match status" value="2"/>
</dbReference>
<dbReference type="InterPro" id="IPR052307">
    <property type="entry name" value="EJ_Adhesion_Regulator"/>
</dbReference>
<keyword evidence="7" id="KW-0472">Membrane</keyword>
<evidence type="ECO:0000313" key="10">
    <source>
        <dbReference type="Proteomes" id="UP001221898"/>
    </source>
</evidence>
<feature type="region of interest" description="Disordered" evidence="6">
    <location>
        <begin position="311"/>
        <end position="355"/>
    </location>
</feature>
<dbReference type="PANTHER" id="PTHR44468:SF2">
    <property type="entry name" value="V-SET AND IMMUNOGLOBULIN DOMAIN CONTAINING 8B ISOFORM X1"/>
    <property type="match status" value="1"/>
</dbReference>
<protein>
    <recommendedName>
        <fullName evidence="8">Ig-like domain-containing protein</fullName>
    </recommendedName>
</protein>
<evidence type="ECO:0000313" key="9">
    <source>
        <dbReference type="EMBL" id="KAJ8401051.1"/>
    </source>
</evidence>
<dbReference type="SMART" id="SM00408">
    <property type="entry name" value="IGc2"/>
    <property type="match status" value="2"/>
</dbReference>
<dbReference type="SUPFAM" id="SSF48726">
    <property type="entry name" value="Immunoglobulin"/>
    <property type="match status" value="2"/>
</dbReference>
<keyword evidence="7" id="KW-1133">Transmembrane helix</keyword>
<keyword evidence="4" id="KW-0965">Cell junction</keyword>
<dbReference type="InterPro" id="IPR036179">
    <property type="entry name" value="Ig-like_dom_sf"/>
</dbReference>
<name>A0AAD7WL55_9TELE</name>
<dbReference type="GO" id="GO:0005923">
    <property type="term" value="C:bicellular tight junction"/>
    <property type="evidence" value="ECO:0007669"/>
    <property type="project" value="UniProtKB-SubCell"/>
</dbReference>
<evidence type="ECO:0000256" key="3">
    <source>
        <dbReference type="ARBA" id="ARBA00022427"/>
    </source>
</evidence>
<dbReference type="GO" id="GO:0016323">
    <property type="term" value="C:basolateral plasma membrane"/>
    <property type="evidence" value="ECO:0007669"/>
    <property type="project" value="UniProtKB-SubCell"/>
</dbReference>
<evidence type="ECO:0000256" key="5">
    <source>
        <dbReference type="ARBA" id="ARBA00023768"/>
    </source>
</evidence>
<dbReference type="SMART" id="SM00406">
    <property type="entry name" value="IGv"/>
    <property type="match status" value="2"/>
</dbReference>
<keyword evidence="10" id="KW-1185">Reference proteome</keyword>
<dbReference type="SMART" id="SM00409">
    <property type="entry name" value="IG"/>
    <property type="match status" value="2"/>
</dbReference>
<dbReference type="GO" id="GO:0005912">
    <property type="term" value="C:adherens junction"/>
    <property type="evidence" value="ECO:0007669"/>
    <property type="project" value="UniProtKB-SubCell"/>
</dbReference>
<dbReference type="InterPro" id="IPR007110">
    <property type="entry name" value="Ig-like_dom"/>
</dbReference>
<evidence type="ECO:0000256" key="4">
    <source>
        <dbReference type="ARBA" id="ARBA00022949"/>
    </source>
</evidence>
<keyword evidence="3" id="KW-0796">Tight junction</keyword>
<dbReference type="InterPro" id="IPR013106">
    <property type="entry name" value="Ig_V-set"/>
</dbReference>
<reference evidence="9" key="1">
    <citation type="journal article" date="2023" name="Science">
        <title>Genome structures resolve the early diversification of teleost fishes.</title>
        <authorList>
            <person name="Parey E."/>
            <person name="Louis A."/>
            <person name="Montfort J."/>
            <person name="Bouchez O."/>
            <person name="Roques C."/>
            <person name="Iampietro C."/>
            <person name="Lluch J."/>
            <person name="Castinel A."/>
            <person name="Donnadieu C."/>
            <person name="Desvignes T."/>
            <person name="Floi Bucao C."/>
            <person name="Jouanno E."/>
            <person name="Wen M."/>
            <person name="Mejri S."/>
            <person name="Dirks R."/>
            <person name="Jansen H."/>
            <person name="Henkel C."/>
            <person name="Chen W.J."/>
            <person name="Zahm M."/>
            <person name="Cabau C."/>
            <person name="Klopp C."/>
            <person name="Thompson A.W."/>
            <person name="Robinson-Rechavi M."/>
            <person name="Braasch I."/>
            <person name="Lecointre G."/>
            <person name="Bobe J."/>
            <person name="Postlethwait J.H."/>
            <person name="Berthelot C."/>
            <person name="Roest Crollius H."/>
            <person name="Guiguen Y."/>
        </authorList>
    </citation>
    <scope>NUCLEOTIDE SEQUENCE</scope>
    <source>
        <strain evidence="9">NC1722</strain>
    </source>
</reference>
<accession>A0AAD7WL55</accession>
<evidence type="ECO:0000256" key="6">
    <source>
        <dbReference type="SAM" id="MobiDB-lite"/>
    </source>
</evidence>
<dbReference type="Gene3D" id="2.60.40.10">
    <property type="entry name" value="Immunoglobulins"/>
    <property type="match status" value="2"/>
</dbReference>
<feature type="domain" description="Ig-like" evidence="8">
    <location>
        <begin position="165"/>
        <end position="249"/>
    </location>
</feature>
<comment type="subcellular location">
    <subcellularLocation>
        <location evidence="5">Basolateral cell membrane</location>
        <topology evidence="5">Single-pass type I membrane protein</topology>
    </subcellularLocation>
    <subcellularLocation>
        <location evidence="2">Cell junction</location>
        <location evidence="2">Adherens junction</location>
    </subcellularLocation>
    <subcellularLocation>
        <location evidence="1">Cell junction</location>
        <location evidence="1">Tight junction</location>
    </subcellularLocation>
</comment>
<evidence type="ECO:0000259" key="8">
    <source>
        <dbReference type="PROSITE" id="PS50835"/>
    </source>
</evidence>
<dbReference type="EMBL" id="JAINUG010000073">
    <property type="protein sequence ID" value="KAJ8401051.1"/>
    <property type="molecule type" value="Genomic_DNA"/>
</dbReference>
<evidence type="ECO:0000256" key="1">
    <source>
        <dbReference type="ARBA" id="ARBA00004435"/>
    </source>
</evidence>
<feature type="domain" description="Ig-like" evidence="8">
    <location>
        <begin position="58"/>
        <end position="159"/>
    </location>
</feature>
<proteinExistence type="predicted"/>
<comment type="caution">
    <text evidence="9">The sequence shown here is derived from an EMBL/GenBank/DDBJ whole genome shotgun (WGS) entry which is preliminary data.</text>
</comment>
<dbReference type="Proteomes" id="UP001221898">
    <property type="component" value="Unassembled WGS sequence"/>
</dbReference>
<dbReference type="Pfam" id="PF07686">
    <property type="entry name" value="V-set"/>
    <property type="match status" value="1"/>
</dbReference>
<dbReference type="Pfam" id="PF13927">
    <property type="entry name" value="Ig_3"/>
    <property type="match status" value="1"/>
</dbReference>
<dbReference type="PANTHER" id="PTHR44468">
    <property type="entry name" value="COXSACKIEVIRUS AND ADENOVIRUS RECEPTOR-RELATED"/>
    <property type="match status" value="1"/>
</dbReference>
<evidence type="ECO:0000256" key="2">
    <source>
        <dbReference type="ARBA" id="ARBA00004536"/>
    </source>
</evidence>
<dbReference type="InterPro" id="IPR003598">
    <property type="entry name" value="Ig_sub2"/>
</dbReference>
<evidence type="ECO:0000256" key="7">
    <source>
        <dbReference type="SAM" id="Phobius"/>
    </source>
</evidence>
<gene>
    <name evidence="9" type="ORF">AAFF_G00390080</name>
</gene>
<dbReference type="AlphaFoldDB" id="A0AAD7WL55"/>
<organism evidence="9 10">
    <name type="scientific">Aldrovandia affinis</name>
    <dbReference type="NCBI Taxonomy" id="143900"/>
    <lineage>
        <taxon>Eukaryota</taxon>
        <taxon>Metazoa</taxon>
        <taxon>Chordata</taxon>
        <taxon>Craniata</taxon>
        <taxon>Vertebrata</taxon>
        <taxon>Euteleostomi</taxon>
        <taxon>Actinopterygii</taxon>
        <taxon>Neopterygii</taxon>
        <taxon>Teleostei</taxon>
        <taxon>Notacanthiformes</taxon>
        <taxon>Halosauridae</taxon>
        <taxon>Aldrovandia</taxon>
    </lineage>
</organism>
<keyword evidence="7" id="KW-0812">Transmembrane</keyword>
<feature type="transmembrane region" description="Helical" evidence="7">
    <location>
        <begin position="259"/>
        <end position="284"/>
    </location>
</feature>
<dbReference type="InterPro" id="IPR013783">
    <property type="entry name" value="Ig-like_fold"/>
</dbReference>
<sequence length="355" mass="38475">MTVPVDYCPAVRFSEGVVRKRSSMLWAVVCVMTVWLRAGVTVAMEVTSSGPQTIKKGQGEKVTLGCTYTPGAADTGDVDIEWSNVSPDMTQKDHLVLSFTAGRKYAHGESSLMKRLDFLMPDPSQGDASIAISGLQVSDTATYQCKVKKAPGVDMRKVTMVVLVPPSEPKCWVEGSEEVGGTVSLRCKSSLGSSPMTYTWKRESGRATATQNSQSGELLISNHSASFMGNYLCAVKNEVGRGQCRYTLRAVQPTNRTGVIVGAVIGTLLALLLIFMLIWLLIWLCYNQIANEISFRSVPGHPTHPGMAYSSVRNAPPWKGSGRSSVFTERSNHAAPAHSQGAPPLKYDSRYGYPV</sequence>